<dbReference type="Proteomes" id="UP000010999">
    <property type="component" value="Segment"/>
</dbReference>
<dbReference type="RefSeq" id="YP_007392504.1">
    <property type="nucleotide sequence ID" value="NC_020201.1"/>
</dbReference>
<dbReference type="OrthoDB" id="18385at10239"/>
<dbReference type="KEGG" id="vg:14515237"/>
<sequence>MKFTIEDFDVAVQFGRPEVQYLKGEDGQYRVVHFYAPEALIHLAFKKEFEEYVVKCIKMHRNKVAMSQRAIDAGIIRYVPPRVIRSGYSAYEFRKQIEARVGDVEEAKEAWDYNRAPAGAVTTGKFGDLKAFLESRKAGKLNLGGEDHE</sequence>
<keyword evidence="2" id="KW-1185">Reference proteome</keyword>
<protein>
    <submittedName>
        <fullName evidence="1">Uncharacterized protein</fullName>
    </submittedName>
</protein>
<reference evidence="1 2" key="2">
    <citation type="journal article" date="2012" name="PLoS Genet.">
        <title>Viral evasion of a bacterial suicide system by RNA-based molecular mimicry enables infectious altruism.</title>
        <authorList>
            <person name="Blower T.R."/>
            <person name="Evans T.J."/>
            <person name="Przybilski R."/>
            <person name="Fineran P.C."/>
            <person name="Salmond G.P."/>
        </authorList>
    </citation>
    <scope>NUCLEOTIDE SEQUENCE [LARGE SCALE GENOMIC DNA]</scope>
</reference>
<evidence type="ECO:0000313" key="2">
    <source>
        <dbReference type="Proteomes" id="UP000010999"/>
    </source>
</evidence>
<name>K9L468_9CAUD</name>
<reference evidence="2" key="1">
    <citation type="submission" date="2011-11" db="EMBL/GenBank/DDBJ databases">
        <title>Escape from toxin-antitoxin mediated abortive infection can occur by recombination within a generalized transducing phage of Pectobacterium atrosepticum.</title>
        <authorList>
            <person name="Blower T.R."/>
            <person name="Evans T.J."/>
            <person name="Przybilski R."/>
            <person name="Fineran P.C."/>
            <person name="Salmond G.P.C."/>
        </authorList>
    </citation>
    <scope>NUCLEOTIDE SEQUENCE [LARGE SCALE GENOMIC DNA]</scope>
</reference>
<accession>K9L468</accession>
<dbReference type="EMBL" id="JQ015307">
    <property type="protein sequence ID" value="AEZ66208.1"/>
    <property type="molecule type" value="Genomic_DNA"/>
</dbReference>
<gene>
    <name evidence="1" type="ORF">phiTE_042</name>
</gene>
<evidence type="ECO:0000313" key="1">
    <source>
        <dbReference type="EMBL" id="AEZ66208.1"/>
    </source>
</evidence>
<dbReference type="GeneID" id="14515237"/>
<proteinExistence type="predicted"/>
<organism evidence="1 2">
    <name type="scientific">Pectobacterium phage phiTE</name>
    <dbReference type="NCBI Taxonomy" id="1116482"/>
    <lineage>
        <taxon>Viruses</taxon>
        <taxon>Duplodnaviria</taxon>
        <taxon>Heunggongvirae</taxon>
        <taxon>Uroviricota</taxon>
        <taxon>Caudoviricetes</taxon>
        <taxon>Vequintavirinae</taxon>
        <taxon>Certrevirus</taxon>
        <taxon>Certrevirus phiTE</taxon>
    </lineage>
</organism>